<dbReference type="Gene3D" id="3.40.50.720">
    <property type="entry name" value="NAD(P)-binding Rossmann-like Domain"/>
    <property type="match status" value="1"/>
</dbReference>
<dbReference type="InterPro" id="IPR002328">
    <property type="entry name" value="ADH_Zn_CS"/>
</dbReference>
<dbReference type="Pfam" id="PF00107">
    <property type="entry name" value="ADH_zinc_N"/>
    <property type="match status" value="1"/>
</dbReference>
<dbReference type="InterPro" id="IPR013154">
    <property type="entry name" value="ADH-like_N"/>
</dbReference>
<keyword evidence="3 5" id="KW-0862">Zinc</keyword>
<dbReference type="SUPFAM" id="SSF51735">
    <property type="entry name" value="NAD(P)-binding Rossmann-fold domains"/>
    <property type="match status" value="1"/>
</dbReference>
<protein>
    <submittedName>
        <fullName evidence="7">Alcohol dehydrogenase catalytic domain-containing protein</fullName>
    </submittedName>
</protein>
<evidence type="ECO:0000259" key="6">
    <source>
        <dbReference type="SMART" id="SM00829"/>
    </source>
</evidence>
<reference evidence="7" key="1">
    <citation type="submission" date="2024-05" db="EMBL/GenBank/DDBJ databases">
        <authorList>
            <person name="Yu L."/>
        </authorList>
    </citation>
    <scope>NUCLEOTIDE SEQUENCE</scope>
    <source>
        <strain evidence="7">G08B096</strain>
    </source>
</reference>
<dbReference type="InterPro" id="IPR036291">
    <property type="entry name" value="NAD(P)-bd_dom_sf"/>
</dbReference>
<evidence type="ECO:0000256" key="1">
    <source>
        <dbReference type="ARBA" id="ARBA00001947"/>
    </source>
</evidence>
<dbReference type="PANTHER" id="PTHR42813">
    <property type="entry name" value="ZINC-TYPE ALCOHOL DEHYDROGENASE-LIKE"/>
    <property type="match status" value="1"/>
</dbReference>
<dbReference type="SUPFAM" id="SSF50129">
    <property type="entry name" value="GroES-like"/>
    <property type="match status" value="1"/>
</dbReference>
<dbReference type="InterPro" id="IPR020843">
    <property type="entry name" value="ER"/>
</dbReference>
<dbReference type="SMART" id="SM00829">
    <property type="entry name" value="PKS_ER"/>
    <property type="match status" value="1"/>
</dbReference>
<evidence type="ECO:0000313" key="7">
    <source>
        <dbReference type="EMBL" id="XBX81603.1"/>
    </source>
</evidence>
<keyword evidence="4" id="KW-0560">Oxidoreductase</keyword>
<organism evidence="7">
    <name type="scientific">Agromyces sp. G08B096</name>
    <dbReference type="NCBI Taxonomy" id="3156399"/>
    <lineage>
        <taxon>Bacteria</taxon>
        <taxon>Bacillati</taxon>
        <taxon>Actinomycetota</taxon>
        <taxon>Actinomycetes</taxon>
        <taxon>Micrococcales</taxon>
        <taxon>Microbacteriaceae</taxon>
        <taxon>Agromyces</taxon>
    </lineage>
</organism>
<evidence type="ECO:0000256" key="2">
    <source>
        <dbReference type="ARBA" id="ARBA00022723"/>
    </source>
</evidence>
<dbReference type="PROSITE" id="PS00059">
    <property type="entry name" value="ADH_ZINC"/>
    <property type="match status" value="1"/>
</dbReference>
<dbReference type="RefSeq" id="WP_350347625.1">
    <property type="nucleotide sequence ID" value="NZ_CP158374.1"/>
</dbReference>
<comment type="similarity">
    <text evidence="5">Belongs to the zinc-containing alcohol dehydrogenase family.</text>
</comment>
<dbReference type="InterPro" id="IPR013149">
    <property type="entry name" value="ADH-like_C"/>
</dbReference>
<name>A0AAU7W594_9MICO</name>
<comment type="cofactor">
    <cofactor evidence="1 5">
        <name>Zn(2+)</name>
        <dbReference type="ChEBI" id="CHEBI:29105"/>
    </cofactor>
</comment>
<evidence type="ECO:0000256" key="4">
    <source>
        <dbReference type="ARBA" id="ARBA00023002"/>
    </source>
</evidence>
<dbReference type="Pfam" id="PF08240">
    <property type="entry name" value="ADH_N"/>
    <property type="match status" value="1"/>
</dbReference>
<dbReference type="Gene3D" id="3.90.180.10">
    <property type="entry name" value="Medium-chain alcohol dehydrogenases, catalytic domain"/>
    <property type="match status" value="1"/>
</dbReference>
<feature type="domain" description="Enoyl reductase (ER)" evidence="6">
    <location>
        <begin position="10"/>
        <end position="340"/>
    </location>
</feature>
<dbReference type="AlphaFoldDB" id="A0AAU7W594"/>
<sequence length="342" mass="35399">MRAAVLHEVGDVRVAQVPDPGLVHPHDAIVRIELAAVCGSDLWSYRGLEPFAPGARMGHEWVGTVEEVGTEVVGIRPGDLVVAPFAFADGTCSACRDGVFTSCPRGGFWGGPNDGGQAEAVRVPFADATLVRVPAEADADLLHRILPLTDVMATGTHAAVLAEVRPGSTVVVVGDGAVGLCAALAARRAGAERVVLVGRHPDRAALARRMGATDVLAADDPATALAIREETDGGAASVAECAGTQSALDLALDVVRPGGTIGSVGVPNGVERVDLLRFFRRNVALRAGVAPARRYLDDLLGDVLAGRLDPSPILSAEFPLDRIGDAYASMDARQAVKAAVRP</sequence>
<evidence type="ECO:0000256" key="3">
    <source>
        <dbReference type="ARBA" id="ARBA00022833"/>
    </source>
</evidence>
<dbReference type="EMBL" id="CP158374">
    <property type="protein sequence ID" value="XBX81603.1"/>
    <property type="molecule type" value="Genomic_DNA"/>
</dbReference>
<proteinExistence type="inferred from homology"/>
<dbReference type="GO" id="GO:0008270">
    <property type="term" value="F:zinc ion binding"/>
    <property type="evidence" value="ECO:0007669"/>
    <property type="project" value="InterPro"/>
</dbReference>
<gene>
    <name evidence="7" type="ORF">ABIQ69_13420</name>
</gene>
<evidence type="ECO:0000256" key="5">
    <source>
        <dbReference type="RuleBase" id="RU361277"/>
    </source>
</evidence>
<accession>A0AAU7W594</accession>
<keyword evidence="2 5" id="KW-0479">Metal-binding</keyword>
<dbReference type="GO" id="GO:0016491">
    <property type="term" value="F:oxidoreductase activity"/>
    <property type="evidence" value="ECO:0007669"/>
    <property type="project" value="UniProtKB-KW"/>
</dbReference>
<dbReference type="PANTHER" id="PTHR42813:SF2">
    <property type="entry name" value="DEHYDROGENASE, ZINC-CONTAINING, PUTATIVE (AFU_ORTHOLOGUE AFUA_2G02810)-RELATED"/>
    <property type="match status" value="1"/>
</dbReference>
<dbReference type="InterPro" id="IPR011032">
    <property type="entry name" value="GroES-like_sf"/>
</dbReference>